<name>A0A916JMS7_9FLAO</name>
<evidence type="ECO:0008006" key="3">
    <source>
        <dbReference type="Google" id="ProtNLM"/>
    </source>
</evidence>
<protein>
    <recommendedName>
        <fullName evidence="3">Outer membrane protein beta-barrel domain-containing protein</fullName>
    </recommendedName>
</protein>
<dbReference type="EMBL" id="OU015584">
    <property type="protein sequence ID" value="CAG5080913.1"/>
    <property type="molecule type" value="Genomic_DNA"/>
</dbReference>
<sequence length="222" mass="25341">MKSWIVILLAIIGFQNCAPSRVIKPLEIGEQSVSMSLGGPMAKIPGVATLPIPFTNLSYARGCKENLTLTGSIYPTTMLFGTYQFDLGVNYGFIKQENWGISSTLLFNQAFDQWQRNYKIWPNLDINAYYELKKETASFLFYGGVNNWFEFSKIGAHDRPQDVHWIFSPQFGITLSKEKWSYQLEYKMIGPNLNNQYFVVTYSSLLPQTGANGLYFGITRKF</sequence>
<keyword evidence="2" id="KW-1185">Reference proteome</keyword>
<accession>A0A916JMS7</accession>
<reference evidence="1" key="1">
    <citation type="submission" date="2021-04" db="EMBL/GenBank/DDBJ databases">
        <authorList>
            <person name="Rodrigo-Torres L."/>
            <person name="Arahal R. D."/>
            <person name="Lucena T."/>
        </authorList>
    </citation>
    <scope>NUCLEOTIDE SEQUENCE</scope>
    <source>
        <strain evidence="1">AS29M-1</strain>
    </source>
</reference>
<proteinExistence type="predicted"/>
<evidence type="ECO:0000313" key="2">
    <source>
        <dbReference type="Proteomes" id="UP000683507"/>
    </source>
</evidence>
<dbReference type="KEGG" id="ptan:CRYO30217_01479"/>
<organism evidence="1 2">
    <name type="scientific">Parvicella tangerina</name>
    <dbReference type="NCBI Taxonomy" id="2829795"/>
    <lineage>
        <taxon>Bacteria</taxon>
        <taxon>Pseudomonadati</taxon>
        <taxon>Bacteroidota</taxon>
        <taxon>Flavobacteriia</taxon>
        <taxon>Flavobacteriales</taxon>
        <taxon>Parvicellaceae</taxon>
        <taxon>Parvicella</taxon>
    </lineage>
</organism>
<gene>
    <name evidence="1" type="ORF">CRYO30217_01479</name>
</gene>
<evidence type="ECO:0000313" key="1">
    <source>
        <dbReference type="EMBL" id="CAG5080913.1"/>
    </source>
</evidence>
<dbReference type="AlphaFoldDB" id="A0A916JMS7"/>
<dbReference type="Proteomes" id="UP000683507">
    <property type="component" value="Chromosome"/>
</dbReference>
<dbReference type="RefSeq" id="WP_258541679.1">
    <property type="nucleotide sequence ID" value="NZ_OU015584.1"/>
</dbReference>